<comment type="caution">
    <text evidence="4">The sequence shown here is derived from an EMBL/GenBank/DDBJ whole genome shotgun (WGS) entry which is preliminary data.</text>
</comment>
<dbReference type="Gene3D" id="3.30.750.24">
    <property type="entry name" value="STAS domain"/>
    <property type="match status" value="1"/>
</dbReference>
<evidence type="ECO:0000313" key="4">
    <source>
        <dbReference type="EMBL" id="MCS7477567.1"/>
    </source>
</evidence>
<dbReference type="PANTHER" id="PTHR33495:SF13">
    <property type="entry name" value="ANTI-SIGMA-F FACTOR ANTAGONIST RSFB"/>
    <property type="match status" value="1"/>
</dbReference>
<keyword evidence="5" id="KW-1185">Reference proteome</keyword>
<dbReference type="Proteomes" id="UP001141259">
    <property type="component" value="Unassembled WGS sequence"/>
</dbReference>
<sequence length="130" mass="13555">MPEQVSSPTSAPVLPSDVAVLTLTGEIDSVTAGATRQKALAAVDARPSVLVLDLTEVHFFGSNGIAILLETAQRAELRGIRFVVVADQHAVLRPLQVTGVDVRLTIRPTLPAALDALERTGIPLARSGGA</sequence>
<dbReference type="InterPro" id="IPR003658">
    <property type="entry name" value="Anti-sigma_ant"/>
</dbReference>
<dbReference type="GO" id="GO:0043856">
    <property type="term" value="F:anti-sigma factor antagonist activity"/>
    <property type="evidence" value="ECO:0007669"/>
    <property type="project" value="InterPro"/>
</dbReference>
<dbReference type="SUPFAM" id="SSF52091">
    <property type="entry name" value="SpoIIaa-like"/>
    <property type="match status" value="1"/>
</dbReference>
<evidence type="ECO:0000256" key="1">
    <source>
        <dbReference type="ARBA" id="ARBA00009013"/>
    </source>
</evidence>
<feature type="domain" description="STAS" evidence="3">
    <location>
        <begin position="17"/>
        <end position="120"/>
    </location>
</feature>
<accession>A0A9X2VJA6</accession>
<organism evidence="4 5">
    <name type="scientific">Umezawaea endophytica</name>
    <dbReference type="NCBI Taxonomy" id="1654476"/>
    <lineage>
        <taxon>Bacteria</taxon>
        <taxon>Bacillati</taxon>
        <taxon>Actinomycetota</taxon>
        <taxon>Actinomycetes</taxon>
        <taxon>Pseudonocardiales</taxon>
        <taxon>Pseudonocardiaceae</taxon>
        <taxon>Umezawaea</taxon>
    </lineage>
</organism>
<dbReference type="PANTHER" id="PTHR33495">
    <property type="entry name" value="ANTI-SIGMA FACTOR ANTAGONIST TM_1081-RELATED-RELATED"/>
    <property type="match status" value="1"/>
</dbReference>
<dbReference type="PROSITE" id="PS50801">
    <property type="entry name" value="STAS"/>
    <property type="match status" value="1"/>
</dbReference>
<dbReference type="RefSeq" id="WP_259623063.1">
    <property type="nucleotide sequence ID" value="NZ_JANYMP010000004.1"/>
</dbReference>
<dbReference type="NCBIfam" id="TIGR00377">
    <property type="entry name" value="ant_ant_sig"/>
    <property type="match status" value="1"/>
</dbReference>
<dbReference type="AlphaFoldDB" id="A0A9X2VJA6"/>
<protein>
    <recommendedName>
        <fullName evidence="2">Anti-sigma factor antagonist</fullName>
    </recommendedName>
</protein>
<dbReference type="InterPro" id="IPR036513">
    <property type="entry name" value="STAS_dom_sf"/>
</dbReference>
<gene>
    <name evidence="4" type="ORF">NZH93_11940</name>
</gene>
<dbReference type="CDD" id="cd07043">
    <property type="entry name" value="STAS_anti-anti-sigma_factors"/>
    <property type="match status" value="1"/>
</dbReference>
<comment type="similarity">
    <text evidence="1 2">Belongs to the anti-sigma-factor antagonist family.</text>
</comment>
<dbReference type="Pfam" id="PF01740">
    <property type="entry name" value="STAS"/>
    <property type="match status" value="1"/>
</dbReference>
<evidence type="ECO:0000259" key="3">
    <source>
        <dbReference type="PROSITE" id="PS50801"/>
    </source>
</evidence>
<evidence type="ECO:0000313" key="5">
    <source>
        <dbReference type="Proteomes" id="UP001141259"/>
    </source>
</evidence>
<reference evidence="4" key="1">
    <citation type="submission" date="2022-08" db="EMBL/GenBank/DDBJ databases">
        <authorList>
            <person name="Tistechok S."/>
            <person name="Samborskyy M."/>
            <person name="Roman I."/>
        </authorList>
    </citation>
    <scope>NUCLEOTIDE SEQUENCE</scope>
    <source>
        <strain evidence="4">DSM 103496</strain>
    </source>
</reference>
<dbReference type="InterPro" id="IPR002645">
    <property type="entry name" value="STAS_dom"/>
</dbReference>
<evidence type="ECO:0000256" key="2">
    <source>
        <dbReference type="RuleBase" id="RU003749"/>
    </source>
</evidence>
<dbReference type="EMBL" id="JANYMP010000004">
    <property type="protein sequence ID" value="MCS7477567.1"/>
    <property type="molecule type" value="Genomic_DNA"/>
</dbReference>
<proteinExistence type="inferred from homology"/>
<name>A0A9X2VJA6_9PSEU</name>